<evidence type="ECO:0000256" key="4">
    <source>
        <dbReference type="ARBA" id="ARBA00023163"/>
    </source>
</evidence>
<reference evidence="8 9" key="1">
    <citation type="submission" date="2016-10" db="EMBL/GenBank/DDBJ databases">
        <title>Genome sequence of the ascomycete fungus Penicillium subrubescens.</title>
        <authorList>
            <person name="De Vries R.P."/>
            <person name="Peng M."/>
            <person name="Dilokpimol A."/>
            <person name="Hilden K."/>
            <person name="Makela M.R."/>
            <person name="Grigoriev I."/>
            <person name="Riley R."/>
            <person name="Granchi Z."/>
        </authorList>
    </citation>
    <scope>NUCLEOTIDE SEQUENCE [LARGE SCALE GENOMIC DNA]</scope>
    <source>
        <strain evidence="8 9">CBS 132785</strain>
    </source>
</reference>
<dbReference type="Pfam" id="PF00172">
    <property type="entry name" value="Zn_clus"/>
    <property type="match status" value="1"/>
</dbReference>
<name>A0A1Q5TD41_9EURO</name>
<dbReference type="SMART" id="SM00066">
    <property type="entry name" value="GAL4"/>
    <property type="match status" value="1"/>
</dbReference>
<evidence type="ECO:0000313" key="8">
    <source>
        <dbReference type="EMBL" id="OKO98131.1"/>
    </source>
</evidence>
<dbReference type="InterPro" id="IPR007219">
    <property type="entry name" value="XnlR_reg_dom"/>
</dbReference>
<dbReference type="GO" id="GO:0008270">
    <property type="term" value="F:zinc ion binding"/>
    <property type="evidence" value="ECO:0007669"/>
    <property type="project" value="InterPro"/>
</dbReference>
<accession>A0A1Q5TD41</accession>
<feature type="region of interest" description="Disordered" evidence="6">
    <location>
        <begin position="1"/>
        <end position="20"/>
    </location>
</feature>
<dbReference type="InterPro" id="IPR001138">
    <property type="entry name" value="Zn2Cys6_DnaBD"/>
</dbReference>
<evidence type="ECO:0000256" key="3">
    <source>
        <dbReference type="ARBA" id="ARBA00023125"/>
    </source>
</evidence>
<dbReference type="GO" id="GO:0006351">
    <property type="term" value="P:DNA-templated transcription"/>
    <property type="evidence" value="ECO:0007669"/>
    <property type="project" value="InterPro"/>
</dbReference>
<gene>
    <name evidence="8" type="ORF">PENSUB_9515</name>
</gene>
<keyword evidence="3" id="KW-0238">DNA-binding</keyword>
<dbReference type="GO" id="GO:0003677">
    <property type="term" value="F:DNA binding"/>
    <property type="evidence" value="ECO:0007669"/>
    <property type="project" value="UniProtKB-KW"/>
</dbReference>
<dbReference type="Pfam" id="PF04082">
    <property type="entry name" value="Fungal_trans"/>
    <property type="match status" value="1"/>
</dbReference>
<dbReference type="InterPro" id="IPR053230">
    <property type="entry name" value="Trans_reg_galc"/>
</dbReference>
<dbReference type="GO" id="GO:0000981">
    <property type="term" value="F:DNA-binding transcription factor activity, RNA polymerase II-specific"/>
    <property type="evidence" value="ECO:0007669"/>
    <property type="project" value="InterPro"/>
</dbReference>
<keyword evidence="1" id="KW-0479">Metal-binding</keyword>
<sequence length="747" mass="84615">MNREYPSDQAENESALFNYDSSVPSYTQPTEFHFPEIPLPSHDDLATGDQPNTKVPIARNLQPISWASSGRVSRACENCQEQKAKCSGHRPVCLRCKDAGVRCSYSDRKREKMAKQLSDLTAQLETYKTLLQDLYPRLDNLSARHVDQALKEVCSSHHRPSIIAYSPSHLVQFSDPFTPHPDPAGTPFTLGAIDYTEEDFNRDEKLQAMGFVGEHSEVAWLYRLKLDLDQDTTTPAPTSFDRPSISSVNYFQDELEISVLDDIDLSTRPPQNVASQLINGYFHSVHPAFPIIGMTTFLGQCNSFYLNPNVRPGKRWLAVLNLIFAITARRLLLMGHLPHSEVDSHLVYFTRAWRLGIDNVALLSHPDLQQVQVEGLTAFYLLSVGQVNRSWRILGIAIRSAVTMGLNLRSESSIIDHLSKEIRYRVWWALFMLDTVLCVMTGRPPSTVESFCSTPLPLPYTEEEFSNEQIMQLITDQEARNVLMSSLLSTEPAIAARESLVSHTRSAQLDIKRKQVERKAQTLAPNGSLYFLYAVDLALLTREAVETLYAPRAKRRSWLETEIKISTLNSKADRWLSRLPAEFHFLELDTSRPFAWERASLAFRFYTTKLIISQPCLRHLANLPIATFPGAVCDTMAALCVQVAGQILDLLPNEVDTVWLYEISPWWCILHHIMQSSTILLIALFTRIRPVIADADNIAEKVKKATRWLNKMSAKDTSSQRAWLIYMDLLSRHASKLGLEVEPGLNL</sequence>
<keyword evidence="2" id="KW-0805">Transcription regulation</keyword>
<dbReference type="CDD" id="cd00067">
    <property type="entry name" value="GAL4"/>
    <property type="match status" value="1"/>
</dbReference>
<keyword evidence="9" id="KW-1185">Reference proteome</keyword>
<dbReference type="AlphaFoldDB" id="A0A1Q5TD41"/>
<dbReference type="InterPro" id="IPR036864">
    <property type="entry name" value="Zn2-C6_fun-type_DNA-bd_sf"/>
</dbReference>
<organism evidence="8 9">
    <name type="scientific">Penicillium subrubescens</name>
    <dbReference type="NCBI Taxonomy" id="1316194"/>
    <lineage>
        <taxon>Eukaryota</taxon>
        <taxon>Fungi</taxon>
        <taxon>Dikarya</taxon>
        <taxon>Ascomycota</taxon>
        <taxon>Pezizomycotina</taxon>
        <taxon>Eurotiomycetes</taxon>
        <taxon>Eurotiomycetidae</taxon>
        <taxon>Eurotiales</taxon>
        <taxon>Aspergillaceae</taxon>
        <taxon>Penicillium</taxon>
    </lineage>
</organism>
<dbReference type="SMART" id="SM00906">
    <property type="entry name" value="Fungal_trans"/>
    <property type="match status" value="1"/>
</dbReference>
<dbReference type="CDD" id="cd12148">
    <property type="entry name" value="fungal_TF_MHR"/>
    <property type="match status" value="1"/>
</dbReference>
<dbReference type="PROSITE" id="PS50048">
    <property type="entry name" value="ZN2_CY6_FUNGAL_2"/>
    <property type="match status" value="1"/>
</dbReference>
<dbReference type="PANTHER" id="PTHR47654:SF1">
    <property type="entry name" value="ZN(II)2CYS6 TRANSCRIPTION FACTOR (EUROFUNG)"/>
    <property type="match status" value="1"/>
</dbReference>
<keyword evidence="5" id="KW-0539">Nucleus</keyword>
<evidence type="ECO:0000256" key="6">
    <source>
        <dbReference type="SAM" id="MobiDB-lite"/>
    </source>
</evidence>
<dbReference type="EMBL" id="MNBE01000674">
    <property type="protein sequence ID" value="OKO98131.1"/>
    <property type="molecule type" value="Genomic_DNA"/>
</dbReference>
<comment type="caution">
    <text evidence="8">The sequence shown here is derived from an EMBL/GenBank/DDBJ whole genome shotgun (WGS) entry which is preliminary data.</text>
</comment>
<keyword evidence="4" id="KW-0804">Transcription</keyword>
<dbReference type="Gene3D" id="4.10.240.10">
    <property type="entry name" value="Zn(2)-C6 fungal-type DNA-binding domain"/>
    <property type="match status" value="1"/>
</dbReference>
<evidence type="ECO:0000256" key="2">
    <source>
        <dbReference type="ARBA" id="ARBA00023015"/>
    </source>
</evidence>
<dbReference type="SUPFAM" id="SSF57701">
    <property type="entry name" value="Zn2/Cys6 DNA-binding domain"/>
    <property type="match status" value="1"/>
</dbReference>
<evidence type="ECO:0000256" key="5">
    <source>
        <dbReference type="ARBA" id="ARBA00023242"/>
    </source>
</evidence>
<dbReference type="Proteomes" id="UP000186955">
    <property type="component" value="Unassembled WGS sequence"/>
</dbReference>
<evidence type="ECO:0000259" key="7">
    <source>
        <dbReference type="PROSITE" id="PS50048"/>
    </source>
</evidence>
<protein>
    <recommendedName>
        <fullName evidence="7">Zn(2)-C6 fungal-type domain-containing protein</fullName>
    </recommendedName>
</protein>
<feature type="domain" description="Zn(2)-C6 fungal-type" evidence="7">
    <location>
        <begin position="75"/>
        <end position="105"/>
    </location>
</feature>
<proteinExistence type="predicted"/>
<evidence type="ECO:0000256" key="1">
    <source>
        <dbReference type="ARBA" id="ARBA00022723"/>
    </source>
</evidence>
<dbReference type="PANTHER" id="PTHR47654">
    <property type="entry name" value="ZN(II)2CYS6 TRANSCRIPTION FACTOR (EUROFUNG)-RELATED"/>
    <property type="match status" value="1"/>
</dbReference>
<evidence type="ECO:0000313" key="9">
    <source>
        <dbReference type="Proteomes" id="UP000186955"/>
    </source>
</evidence>